<dbReference type="FunFam" id="3.40.50.620:FF:000366">
    <property type="entry name" value="Cytoplasmic tRNA 2-thiolation protein 2"/>
    <property type="match status" value="1"/>
</dbReference>
<dbReference type="RefSeq" id="XP_015470110.1">
    <property type="nucleotide sequence ID" value="XM_015609108.1"/>
</dbReference>
<evidence type="ECO:0000256" key="3">
    <source>
        <dbReference type="HAMAP-Rule" id="MF_03054"/>
    </source>
</evidence>
<dbReference type="UniPathway" id="UPA00988"/>
<comment type="function">
    <text evidence="3">Plays a central role in 2-thiolation of mcm(5)S(2)U at tRNA wobble positions of tRNA(Lys), tRNA(Glu) and tRNA(Gln). May act by forming a heterodimer with NCS6 that ligates sulfur from thiocarboxylated URM1 onto the uridine of tRNAs at wobble position. Prior mcm(5) tRNA modification by the elongator complex is required for 2-thiolation. May also be involved in protein urmylation.</text>
</comment>
<reference evidence="4 5" key="1">
    <citation type="submission" date="2015-11" db="EMBL/GenBank/DDBJ databases">
        <title>The genome of Debaryomyces fabryi.</title>
        <authorList>
            <person name="Tafer H."/>
            <person name="Lopandic K."/>
        </authorList>
    </citation>
    <scope>NUCLEOTIDE SEQUENCE [LARGE SCALE GENOMIC DNA]</scope>
    <source>
        <strain evidence="4 5">CBS 789</strain>
    </source>
</reference>
<keyword evidence="1 3" id="KW-0963">Cytoplasm</keyword>
<dbReference type="GO" id="GO:0002143">
    <property type="term" value="P:tRNA wobble position uridine thiolation"/>
    <property type="evidence" value="ECO:0007669"/>
    <property type="project" value="TreeGrafter"/>
</dbReference>
<evidence type="ECO:0000313" key="4">
    <source>
        <dbReference type="EMBL" id="KSA04008.1"/>
    </source>
</evidence>
<dbReference type="Pfam" id="PF10288">
    <property type="entry name" value="CTU2"/>
    <property type="match status" value="1"/>
</dbReference>
<dbReference type="Gene3D" id="3.40.50.620">
    <property type="entry name" value="HUPs"/>
    <property type="match status" value="1"/>
</dbReference>
<dbReference type="GO" id="GO:0032447">
    <property type="term" value="P:protein urmylation"/>
    <property type="evidence" value="ECO:0007669"/>
    <property type="project" value="UniProtKB-UniRule"/>
</dbReference>
<evidence type="ECO:0000256" key="2">
    <source>
        <dbReference type="ARBA" id="ARBA00022694"/>
    </source>
</evidence>
<gene>
    <name evidence="3" type="primary">NCS2</name>
    <name evidence="3" type="synonym">CTU2</name>
    <name evidence="4" type="ORF">AC631_00278</name>
</gene>
<dbReference type="SUPFAM" id="SSF52402">
    <property type="entry name" value="Adenine nucleotide alpha hydrolases-like"/>
    <property type="match status" value="1"/>
</dbReference>
<dbReference type="Proteomes" id="UP000054251">
    <property type="component" value="Unassembled WGS sequence"/>
</dbReference>
<comment type="subcellular location">
    <subcellularLocation>
        <location evidence="3">Cytoplasm</location>
    </subcellularLocation>
</comment>
<dbReference type="PANTHER" id="PTHR20882:SF14">
    <property type="entry name" value="CYTOPLASMIC TRNA 2-THIOLATION PROTEIN 2"/>
    <property type="match status" value="1"/>
</dbReference>
<evidence type="ECO:0000256" key="1">
    <source>
        <dbReference type="ARBA" id="ARBA00022490"/>
    </source>
</evidence>
<dbReference type="OrthoDB" id="25129at2759"/>
<keyword evidence="2 3" id="KW-0819">tRNA processing</keyword>
<protein>
    <recommendedName>
        <fullName evidence="3">Cytoplasmic tRNA 2-thiolation protein 2</fullName>
    </recommendedName>
</protein>
<dbReference type="EMBL" id="LMYN01000003">
    <property type="protein sequence ID" value="KSA04008.1"/>
    <property type="molecule type" value="Genomic_DNA"/>
</dbReference>
<comment type="similarity">
    <text evidence="3">Belongs to the CTU2/NCS2 family.</text>
</comment>
<dbReference type="InterPro" id="IPR014729">
    <property type="entry name" value="Rossmann-like_a/b/a_fold"/>
</dbReference>
<dbReference type="HAMAP" id="MF_03054">
    <property type="entry name" value="CTU2"/>
    <property type="match status" value="1"/>
</dbReference>
<proteinExistence type="inferred from homology"/>
<evidence type="ECO:0000313" key="5">
    <source>
        <dbReference type="Proteomes" id="UP000054251"/>
    </source>
</evidence>
<accession>A0A0V1Q694</accession>
<dbReference type="GO" id="GO:0016783">
    <property type="term" value="F:sulfurtransferase activity"/>
    <property type="evidence" value="ECO:0007669"/>
    <property type="project" value="TreeGrafter"/>
</dbReference>
<comment type="pathway">
    <text evidence="3">tRNA modification; 5-methoxycarbonylmethyl-2-thiouridine-tRNA biosynthesis.</text>
</comment>
<name>A0A0V1Q694_9ASCO</name>
<keyword evidence="5" id="KW-1185">Reference proteome</keyword>
<dbReference type="AlphaFoldDB" id="A0A0V1Q694"/>
<dbReference type="GO" id="GO:0005829">
    <property type="term" value="C:cytosol"/>
    <property type="evidence" value="ECO:0007669"/>
    <property type="project" value="TreeGrafter"/>
</dbReference>
<dbReference type="InterPro" id="IPR019407">
    <property type="entry name" value="CTU2"/>
</dbReference>
<sequence length="448" mass="51275">MSQPIQYLDISENIPCQRCKTETAVLVSRKEKFCKGCFLRFIRGKQRKQMQDEKYKVKYGKNEQNAPKQKVLLTLSCGISSLVLVDVMASLLKEQYDMHKGKQGFELVVLNIDEYELKALDRSTKDVLKQLVECFKPINFTYKILSLESYVLDQSLLEKIVLNGDFTAYSQYINHDKKYTLSELLSLCPNKSSLEDLLTIIYDELILRTAYLESCETILYGHSMTRIANEIIALTVKGRGSSIYQTVSDHTVKFRNKDFKIMFPLRDVLFAEILAYSKLSELDKFAVESTKPVSKITKNMTIRDLTTNYFNQLDATGYASTASTVVKTGDKLGAPKFEEESSICQVCGTEIHQDPKDWLRRITVNKSAPLETEEEKEYAEQYKKASSLIEESNGSQHKTPINICYGCTVTISGIKNESGFIWPIKNTENDEEREILNEYILTDDEDDE</sequence>
<dbReference type="GeneID" id="26837287"/>
<organism evidence="4 5">
    <name type="scientific">Debaryomyces fabryi</name>
    <dbReference type="NCBI Taxonomy" id="58627"/>
    <lineage>
        <taxon>Eukaryota</taxon>
        <taxon>Fungi</taxon>
        <taxon>Dikarya</taxon>
        <taxon>Ascomycota</taxon>
        <taxon>Saccharomycotina</taxon>
        <taxon>Pichiomycetes</taxon>
        <taxon>Debaryomycetaceae</taxon>
        <taxon>Debaryomyces</taxon>
    </lineage>
</organism>
<dbReference type="PANTHER" id="PTHR20882">
    <property type="entry name" value="CYTOPLASMIC TRNA 2-THIOLATION PROTEIN 2"/>
    <property type="match status" value="1"/>
</dbReference>
<dbReference type="GO" id="GO:0000049">
    <property type="term" value="F:tRNA binding"/>
    <property type="evidence" value="ECO:0007669"/>
    <property type="project" value="InterPro"/>
</dbReference>
<dbReference type="GO" id="GO:0016779">
    <property type="term" value="F:nucleotidyltransferase activity"/>
    <property type="evidence" value="ECO:0007669"/>
    <property type="project" value="UniProtKB-UniRule"/>
</dbReference>
<comment type="caution">
    <text evidence="4">The sequence shown here is derived from an EMBL/GenBank/DDBJ whole genome shotgun (WGS) entry which is preliminary data.</text>
</comment>